<accession>A0A0S4QU26</accession>
<reference evidence="3" key="1">
    <citation type="submission" date="2015-11" db="EMBL/GenBank/DDBJ databases">
        <authorList>
            <person name="Varghese N."/>
        </authorList>
    </citation>
    <scope>NUCLEOTIDE SEQUENCE [LARGE SCALE GENOMIC DNA]</scope>
    <source>
        <strain evidence="3">DSM 45899</strain>
    </source>
</reference>
<name>A0A0S4QU26_9ACTN</name>
<proteinExistence type="predicted"/>
<feature type="compositionally biased region" description="Low complexity" evidence="1">
    <location>
        <begin position="167"/>
        <end position="182"/>
    </location>
</feature>
<evidence type="ECO:0000313" key="3">
    <source>
        <dbReference type="Proteomes" id="UP000198802"/>
    </source>
</evidence>
<organism evidence="2 3">
    <name type="scientific">Parafrankia irregularis</name>
    <dbReference type="NCBI Taxonomy" id="795642"/>
    <lineage>
        <taxon>Bacteria</taxon>
        <taxon>Bacillati</taxon>
        <taxon>Actinomycetota</taxon>
        <taxon>Actinomycetes</taxon>
        <taxon>Frankiales</taxon>
        <taxon>Frankiaceae</taxon>
        <taxon>Parafrankia</taxon>
    </lineage>
</organism>
<dbReference type="EMBL" id="FAOZ01000021">
    <property type="protein sequence ID" value="CUU58713.1"/>
    <property type="molecule type" value="Genomic_DNA"/>
</dbReference>
<feature type="region of interest" description="Disordered" evidence="1">
    <location>
        <begin position="244"/>
        <end position="287"/>
    </location>
</feature>
<evidence type="ECO:0000256" key="1">
    <source>
        <dbReference type="SAM" id="MobiDB-lite"/>
    </source>
</evidence>
<feature type="region of interest" description="Disordered" evidence="1">
    <location>
        <begin position="151"/>
        <end position="229"/>
    </location>
</feature>
<feature type="compositionally biased region" description="Basic and acidic residues" evidence="1">
    <location>
        <begin position="258"/>
        <end position="275"/>
    </location>
</feature>
<evidence type="ECO:0000313" key="2">
    <source>
        <dbReference type="EMBL" id="CUU58713.1"/>
    </source>
</evidence>
<feature type="compositionally biased region" description="Gly residues" evidence="1">
    <location>
        <begin position="1"/>
        <end position="17"/>
    </location>
</feature>
<keyword evidence="3" id="KW-1185">Reference proteome</keyword>
<protein>
    <submittedName>
        <fullName evidence="2">Uncharacterized protein</fullName>
    </submittedName>
</protein>
<dbReference type="AlphaFoldDB" id="A0A0S4QU26"/>
<sequence length="287" mass="31406">MAVPRSGGGPAGRGGASLTGQRRRQTRNVTNHAAAAMRPDGSQRRSVRHCVPPIARKAQPAPTRNRQDSPPWPSNTRRHPHYACSGAAIRGTLKPRFPLRWRGRNEDGGQLALHLFRQVFRHRPELLTDTSGGAAESGWKFHSKAPRRYAAPFPAGAAPKNHRDTATRLPPARGRPLGGMLPRRTRLKPGGCERTSNGAATPSARAAGRKDARPGARDHRAARATPASSSAVICHNNRIDRDSIYPRREFRSAAGEASLRKCSRDRGHPGPREARSPSFRAARHREK</sequence>
<feature type="region of interest" description="Disordered" evidence="1">
    <location>
        <begin position="1"/>
        <end position="81"/>
    </location>
</feature>
<gene>
    <name evidence="2" type="ORF">Ga0074812_12190</name>
</gene>
<dbReference type="Proteomes" id="UP000198802">
    <property type="component" value="Unassembled WGS sequence"/>
</dbReference>
<feature type="compositionally biased region" description="Basic and acidic residues" evidence="1">
    <location>
        <begin position="208"/>
        <end position="221"/>
    </location>
</feature>